<dbReference type="InterPro" id="IPR013332">
    <property type="entry name" value="KPR_N"/>
</dbReference>
<evidence type="ECO:0000313" key="3">
    <source>
        <dbReference type="Proteomes" id="UP001652409"/>
    </source>
</evidence>
<gene>
    <name evidence="2" type="ORF">OCV61_15625</name>
</gene>
<accession>A0ABT2TXL4</accession>
<organism evidence="2 3">
    <name type="scientific">Blautia ammoniilytica</name>
    <dbReference type="NCBI Taxonomy" id="2981782"/>
    <lineage>
        <taxon>Bacteria</taxon>
        <taxon>Bacillati</taxon>
        <taxon>Bacillota</taxon>
        <taxon>Clostridia</taxon>
        <taxon>Lachnospirales</taxon>
        <taxon>Lachnospiraceae</taxon>
        <taxon>Blautia</taxon>
    </lineage>
</organism>
<protein>
    <submittedName>
        <fullName evidence="2">2-dehydropantoate 2-reductase</fullName>
    </submittedName>
</protein>
<reference evidence="2 3" key="1">
    <citation type="journal article" date="2021" name="ISME Commun">
        <title>Automated analysis of genomic sequences facilitates high-throughput and comprehensive description of bacteria.</title>
        <authorList>
            <person name="Hitch T.C.A."/>
        </authorList>
    </citation>
    <scope>NUCLEOTIDE SEQUENCE [LARGE SCALE GENOMIC DNA]</scope>
    <source>
        <strain evidence="2 3">Sanger_23</strain>
    </source>
</reference>
<dbReference type="EMBL" id="JAOQJL010000041">
    <property type="protein sequence ID" value="MCU6766812.1"/>
    <property type="molecule type" value="Genomic_DNA"/>
</dbReference>
<dbReference type="RefSeq" id="WP_158422599.1">
    <property type="nucleotide sequence ID" value="NZ_JAOQJL010000041.1"/>
</dbReference>
<dbReference type="Gene3D" id="3.40.50.720">
    <property type="entry name" value="NAD(P)-binding Rossmann-like Domain"/>
    <property type="match status" value="1"/>
</dbReference>
<dbReference type="Pfam" id="PF02558">
    <property type="entry name" value="ApbA"/>
    <property type="match status" value="1"/>
</dbReference>
<feature type="domain" description="Ketopantoate reductase N-terminal" evidence="1">
    <location>
        <begin position="2"/>
        <end position="34"/>
    </location>
</feature>
<keyword evidence="3" id="KW-1185">Reference proteome</keyword>
<evidence type="ECO:0000259" key="1">
    <source>
        <dbReference type="Pfam" id="PF02558"/>
    </source>
</evidence>
<proteinExistence type="predicted"/>
<sequence length="76" mass="8547">MTKAGKDVTLIAREAHLQAMQENGLTLEKCDKASEIRGLVYDAVKMGATWGCPCLPIQKRQNICRKIWERGIMKTV</sequence>
<name>A0ABT2TXL4_9FIRM</name>
<evidence type="ECO:0000313" key="2">
    <source>
        <dbReference type="EMBL" id="MCU6766812.1"/>
    </source>
</evidence>
<comment type="caution">
    <text evidence="2">The sequence shown here is derived from an EMBL/GenBank/DDBJ whole genome shotgun (WGS) entry which is preliminary data.</text>
</comment>
<dbReference type="Proteomes" id="UP001652409">
    <property type="component" value="Unassembled WGS sequence"/>
</dbReference>